<dbReference type="Proteomes" id="UP000265200">
    <property type="component" value="Chromosome 5"/>
</dbReference>
<organism evidence="2 3">
    <name type="scientific">Oryzias latipes</name>
    <name type="common">Japanese rice fish</name>
    <name type="synonym">Japanese killifish</name>
    <dbReference type="NCBI Taxonomy" id="8090"/>
    <lineage>
        <taxon>Eukaryota</taxon>
        <taxon>Metazoa</taxon>
        <taxon>Chordata</taxon>
        <taxon>Craniata</taxon>
        <taxon>Vertebrata</taxon>
        <taxon>Euteleostomi</taxon>
        <taxon>Actinopterygii</taxon>
        <taxon>Neopterygii</taxon>
        <taxon>Teleostei</taxon>
        <taxon>Neoteleostei</taxon>
        <taxon>Acanthomorphata</taxon>
        <taxon>Ovalentaria</taxon>
        <taxon>Atherinomorphae</taxon>
        <taxon>Beloniformes</taxon>
        <taxon>Adrianichthyidae</taxon>
        <taxon>Oryziinae</taxon>
        <taxon>Oryzias</taxon>
    </lineage>
</organism>
<reference key="1">
    <citation type="journal article" date="2007" name="Nature">
        <title>The medaka draft genome and insights into vertebrate genome evolution.</title>
        <authorList>
            <person name="Kasahara M."/>
            <person name="Naruse K."/>
            <person name="Sasaki S."/>
            <person name="Nakatani Y."/>
            <person name="Qu W."/>
            <person name="Ahsan B."/>
            <person name="Yamada T."/>
            <person name="Nagayasu Y."/>
            <person name="Doi K."/>
            <person name="Kasai Y."/>
            <person name="Jindo T."/>
            <person name="Kobayashi D."/>
            <person name="Shimada A."/>
            <person name="Toyoda A."/>
            <person name="Kuroki Y."/>
            <person name="Fujiyama A."/>
            <person name="Sasaki T."/>
            <person name="Shimizu A."/>
            <person name="Asakawa S."/>
            <person name="Shimizu N."/>
            <person name="Hashimoto S."/>
            <person name="Yang J."/>
            <person name="Lee Y."/>
            <person name="Matsushima K."/>
            <person name="Sugano S."/>
            <person name="Sakaizumi M."/>
            <person name="Narita T."/>
            <person name="Ohishi K."/>
            <person name="Haga S."/>
            <person name="Ohta F."/>
            <person name="Nomoto H."/>
            <person name="Nogata K."/>
            <person name="Morishita T."/>
            <person name="Endo T."/>
            <person name="Shin-I T."/>
            <person name="Takeda H."/>
            <person name="Morishita S."/>
            <person name="Kohara Y."/>
        </authorList>
    </citation>
    <scope>NUCLEOTIDE SEQUENCE [LARGE SCALE GENOMIC DNA]</scope>
    <source>
        <strain>Hd-rR</strain>
    </source>
</reference>
<evidence type="ECO:0000256" key="1">
    <source>
        <dbReference type="SAM" id="Phobius"/>
    </source>
</evidence>
<keyword evidence="1" id="KW-1133">Transmembrane helix</keyword>
<dbReference type="AlphaFoldDB" id="A0A3P9H6V4"/>
<reference evidence="2 3" key="2">
    <citation type="submission" date="2017-04" db="EMBL/GenBank/DDBJ databases">
        <title>CpG methylation of centromeres and impact of large insertions on vertebrate speciation.</title>
        <authorList>
            <person name="Ichikawa K."/>
            <person name="Yoshimura J."/>
            <person name="Morishita S."/>
        </authorList>
    </citation>
    <scope>NUCLEOTIDE SEQUENCE</scope>
    <source>
        <strain evidence="2 3">HSOK</strain>
    </source>
</reference>
<keyword evidence="1" id="KW-0812">Transmembrane</keyword>
<evidence type="ECO:0000313" key="2">
    <source>
        <dbReference type="Ensembl" id="ENSORLP00015003328.1"/>
    </source>
</evidence>
<sequence>MTQLTRKENHNFGHFDVYLRSDDKKRQISKFEPLSTALNKDVAKTKTNDLETAVLLTCFGHSLFCVVSMWAVLIT</sequence>
<proteinExistence type="predicted"/>
<keyword evidence="1" id="KW-0472">Membrane</keyword>
<dbReference type="Ensembl" id="ENSORLT00015009468.1">
    <property type="protein sequence ID" value="ENSORLP00015003328.1"/>
    <property type="gene ID" value="ENSORLG00015004060.1"/>
</dbReference>
<reference evidence="2" key="3">
    <citation type="submission" date="2025-08" db="UniProtKB">
        <authorList>
            <consortium name="Ensembl"/>
        </authorList>
    </citation>
    <scope>IDENTIFICATION</scope>
    <source>
        <strain evidence="2">HSOK</strain>
    </source>
</reference>
<name>A0A3P9H6V4_ORYLA</name>
<protein>
    <submittedName>
        <fullName evidence="2">Uncharacterized protein</fullName>
    </submittedName>
</protein>
<evidence type="ECO:0000313" key="3">
    <source>
        <dbReference type="Proteomes" id="UP000265200"/>
    </source>
</evidence>
<reference evidence="2" key="4">
    <citation type="submission" date="2025-09" db="UniProtKB">
        <authorList>
            <consortium name="Ensembl"/>
        </authorList>
    </citation>
    <scope>IDENTIFICATION</scope>
    <source>
        <strain evidence="2">HSOK</strain>
    </source>
</reference>
<accession>A0A3P9H6V4</accession>
<feature type="transmembrane region" description="Helical" evidence="1">
    <location>
        <begin position="53"/>
        <end position="73"/>
    </location>
</feature>